<accession>A0A844QFZ5</accession>
<proteinExistence type="predicted"/>
<comment type="caution">
    <text evidence="1">The sequence shown here is derived from an EMBL/GenBank/DDBJ whole genome shotgun (WGS) entry which is preliminary data.</text>
</comment>
<dbReference type="EMBL" id="WPHG01000002">
    <property type="protein sequence ID" value="MVA97534.1"/>
    <property type="molecule type" value="Genomic_DNA"/>
</dbReference>
<sequence length="69" mass="7329">MLQDEATLDELLNDPIILMMMRSDGVSPGEIRRLADKVHMRAHKAGRTARALTSGAASAVGAGPLRLCA</sequence>
<reference evidence="1 2" key="1">
    <citation type="submission" date="2019-12" db="EMBL/GenBank/DDBJ databases">
        <title>Nitratireductor arenosus sp. nov., Isolated from sea sand, Jeju island, South Korea.</title>
        <authorList>
            <person name="Kim W."/>
        </authorList>
    </citation>
    <scope>NUCLEOTIDE SEQUENCE [LARGE SCALE GENOMIC DNA]</scope>
    <source>
        <strain evidence="1 2">CAU 1489</strain>
    </source>
</reference>
<organism evidence="1 2">
    <name type="scientific">Nitratireductor arenosus</name>
    <dbReference type="NCBI Taxonomy" id="2682096"/>
    <lineage>
        <taxon>Bacteria</taxon>
        <taxon>Pseudomonadati</taxon>
        <taxon>Pseudomonadota</taxon>
        <taxon>Alphaproteobacteria</taxon>
        <taxon>Hyphomicrobiales</taxon>
        <taxon>Phyllobacteriaceae</taxon>
        <taxon>Nitratireductor</taxon>
    </lineage>
</organism>
<gene>
    <name evidence="1" type="ORF">GN330_09780</name>
</gene>
<keyword evidence="2" id="KW-1185">Reference proteome</keyword>
<evidence type="ECO:0000313" key="1">
    <source>
        <dbReference type="EMBL" id="MVA97534.1"/>
    </source>
</evidence>
<dbReference type="RefSeq" id="WP_156712483.1">
    <property type="nucleotide sequence ID" value="NZ_WPHG01000002.1"/>
</dbReference>
<dbReference type="AlphaFoldDB" id="A0A844QFZ5"/>
<protein>
    <submittedName>
        <fullName evidence="1">Uncharacterized protein</fullName>
    </submittedName>
</protein>
<dbReference type="Proteomes" id="UP000463224">
    <property type="component" value="Unassembled WGS sequence"/>
</dbReference>
<name>A0A844QFZ5_9HYPH</name>
<evidence type="ECO:0000313" key="2">
    <source>
        <dbReference type="Proteomes" id="UP000463224"/>
    </source>
</evidence>